<dbReference type="SUPFAM" id="SSF52799">
    <property type="entry name" value="(Phosphotyrosine protein) phosphatases II"/>
    <property type="match status" value="1"/>
</dbReference>
<organism evidence="1 2">
    <name type="scientific">Brevundimonas diminuta 3F5N</name>
    <dbReference type="NCBI Taxonomy" id="1255603"/>
    <lineage>
        <taxon>Bacteria</taxon>
        <taxon>Pseudomonadati</taxon>
        <taxon>Pseudomonadota</taxon>
        <taxon>Alphaproteobacteria</taxon>
        <taxon>Caulobacterales</taxon>
        <taxon>Caulobacteraceae</taxon>
        <taxon>Brevundimonas</taxon>
    </lineage>
</organism>
<proteinExistence type="predicted"/>
<evidence type="ECO:0000313" key="1">
    <source>
        <dbReference type="EMBL" id="SJM68834.1"/>
    </source>
</evidence>
<dbReference type="Proteomes" id="UP000195766">
    <property type="component" value="Unassembled WGS sequence"/>
</dbReference>
<dbReference type="EMBL" id="FUIE01000079">
    <property type="protein sequence ID" value="SJM68834.1"/>
    <property type="molecule type" value="Genomic_DNA"/>
</dbReference>
<dbReference type="AlphaFoldDB" id="A0A1R4GL47"/>
<dbReference type="InterPro" id="IPR029021">
    <property type="entry name" value="Prot-tyrosine_phosphatase-like"/>
</dbReference>
<evidence type="ECO:0000313" key="2">
    <source>
        <dbReference type="Proteomes" id="UP000195766"/>
    </source>
</evidence>
<dbReference type="RefSeq" id="WP_087141512.1">
    <property type="nucleotide sequence ID" value="NZ_FUIE01000079.1"/>
</dbReference>
<dbReference type="OrthoDB" id="9794527at2"/>
<gene>
    <name evidence="1" type="ORF">FM111_13645</name>
</gene>
<dbReference type="Gene3D" id="3.90.190.10">
    <property type="entry name" value="Protein tyrosine phosphatase superfamily"/>
    <property type="match status" value="1"/>
</dbReference>
<protein>
    <submittedName>
        <fullName evidence="1">Mll1302 protein</fullName>
    </submittedName>
</protein>
<reference evidence="1 2" key="1">
    <citation type="submission" date="2017-02" db="EMBL/GenBank/DDBJ databases">
        <authorList>
            <person name="Peterson S.W."/>
        </authorList>
    </citation>
    <scope>NUCLEOTIDE SEQUENCE [LARGE SCALE GENOMIC DNA]</scope>
    <source>
        <strain evidence="1 2">3F5N</strain>
    </source>
</reference>
<name>A0A1R4GL47_BREDI</name>
<accession>A0A1R4GL47</accession>
<sequence length="172" mass="18461">MRLIVSPLPQVERLLVEHRPSHLVTLASPGADAAFEAEHRLDLRFNDIAVPRAGLVAPSLEHVEALLAFADGWSGARPLLIHCWAGVSRSTAAAYVIACAHTAPGREEAWAARLRDAAPTATPNALIVAHADRLLDRDGAMIRAVEAIGRGAETDWGAPFELDLTAEGDDRR</sequence>